<proteinExistence type="predicted"/>
<keyword evidence="2" id="KW-1185">Reference proteome</keyword>
<comment type="caution">
    <text evidence="1">The sequence shown here is derived from an EMBL/GenBank/DDBJ whole genome shotgun (WGS) entry which is preliminary data.</text>
</comment>
<accession>A0ABN3QW72</accession>
<name>A0ABN3QW72_9ACTN</name>
<sequence>MKTTDHLDALGQVLALHGISGRPRYDQEPARLRVFLPNTPRFGDSVNVGTGPDGEPWFISSTGAAMAPVWDLPCAAERIAGQLTAYLPLAQRLAVGKPIPRSRLRRLVEALIRPAM</sequence>
<dbReference type="Proteomes" id="UP001501509">
    <property type="component" value="Unassembled WGS sequence"/>
</dbReference>
<dbReference type="RefSeq" id="WP_344548891.1">
    <property type="nucleotide sequence ID" value="NZ_BAAATD010000021.1"/>
</dbReference>
<dbReference type="EMBL" id="BAAATD010000021">
    <property type="protein sequence ID" value="GAA2636813.1"/>
    <property type="molecule type" value="Genomic_DNA"/>
</dbReference>
<organism evidence="1 2">
    <name type="scientific">Actinomadura fulvescens</name>
    <dbReference type="NCBI Taxonomy" id="46160"/>
    <lineage>
        <taxon>Bacteria</taxon>
        <taxon>Bacillati</taxon>
        <taxon>Actinomycetota</taxon>
        <taxon>Actinomycetes</taxon>
        <taxon>Streptosporangiales</taxon>
        <taxon>Thermomonosporaceae</taxon>
        <taxon>Actinomadura</taxon>
    </lineage>
</organism>
<protein>
    <submittedName>
        <fullName evidence="1">Uncharacterized protein</fullName>
    </submittedName>
</protein>
<evidence type="ECO:0000313" key="2">
    <source>
        <dbReference type="Proteomes" id="UP001501509"/>
    </source>
</evidence>
<reference evidence="1 2" key="1">
    <citation type="journal article" date="2019" name="Int. J. Syst. Evol. Microbiol.">
        <title>The Global Catalogue of Microorganisms (GCM) 10K type strain sequencing project: providing services to taxonomists for standard genome sequencing and annotation.</title>
        <authorList>
            <consortium name="The Broad Institute Genomics Platform"/>
            <consortium name="The Broad Institute Genome Sequencing Center for Infectious Disease"/>
            <person name="Wu L."/>
            <person name="Ma J."/>
        </authorList>
    </citation>
    <scope>NUCLEOTIDE SEQUENCE [LARGE SCALE GENOMIC DNA]</scope>
    <source>
        <strain evidence="1 2">JCM 6833</strain>
    </source>
</reference>
<gene>
    <name evidence="1" type="ORF">GCM10010411_90150</name>
</gene>
<evidence type="ECO:0000313" key="1">
    <source>
        <dbReference type="EMBL" id="GAA2636813.1"/>
    </source>
</evidence>